<evidence type="ECO:0000313" key="2">
    <source>
        <dbReference type="EMBL" id="KAK9808147.1"/>
    </source>
</evidence>
<dbReference type="EMBL" id="JALJOQ010000026">
    <property type="protein sequence ID" value="KAK9808147.1"/>
    <property type="molecule type" value="Genomic_DNA"/>
</dbReference>
<dbReference type="Gene3D" id="2.30.30.390">
    <property type="entry name" value="Hemimethylated DNA-binding domain"/>
    <property type="match status" value="1"/>
</dbReference>
<dbReference type="SUPFAM" id="SSF141255">
    <property type="entry name" value="YccV-like"/>
    <property type="match status" value="1"/>
</dbReference>
<dbReference type="GO" id="GO:0003677">
    <property type="term" value="F:DNA binding"/>
    <property type="evidence" value="ECO:0007669"/>
    <property type="project" value="InterPro"/>
</dbReference>
<dbReference type="InterPro" id="IPR011722">
    <property type="entry name" value="Hemimethylated_DNA-bd_dom"/>
</dbReference>
<dbReference type="NCBIfam" id="TIGR02097">
    <property type="entry name" value="yccV"/>
    <property type="match status" value="1"/>
</dbReference>
<feature type="domain" description="Hemimethylated DNA-binding" evidence="1">
    <location>
        <begin position="204"/>
        <end position="309"/>
    </location>
</feature>
<organism evidence="2 3">
    <name type="scientific">Symbiochloris irregularis</name>
    <dbReference type="NCBI Taxonomy" id="706552"/>
    <lineage>
        <taxon>Eukaryota</taxon>
        <taxon>Viridiplantae</taxon>
        <taxon>Chlorophyta</taxon>
        <taxon>core chlorophytes</taxon>
        <taxon>Trebouxiophyceae</taxon>
        <taxon>Trebouxiales</taxon>
        <taxon>Trebouxiaceae</taxon>
        <taxon>Symbiochloris</taxon>
    </lineage>
</organism>
<dbReference type="AlphaFoldDB" id="A0AAW1PHS7"/>
<sequence length="344" mass="39478">MIGSILDLGFQGHCKFRNHCSPDHFVPAFPALSANKQHRSRARPARGKRAQWTCLWSQSEESSSEGPKDSLRARIALEKSDAVYQEVVLLLFQLDLDAQLQRALNMENYTEAQAVRQRREKIDGVLVSLQNAKSAQITGAEEPLESESDLAISCMRLQQELQEAIEKEDYAEATRLRDAVKGVQDRREDAAGRLTRTRDDLNRQRKYKLGQRVLHATLGYRGLICGWDAACVEQEEWQRDADTASLREGEKQPFYHVLVDARDWHKRWEPGLTYVPQERLEAPEEPKTWITEHGDDEFEHAFLLQLFLGCDERGDLLPTRALREKYLQPRMDIQPPPGTEESEG</sequence>
<reference evidence="2 3" key="1">
    <citation type="journal article" date="2024" name="Nat. Commun.">
        <title>Phylogenomics reveals the evolutionary origins of lichenization in chlorophyte algae.</title>
        <authorList>
            <person name="Puginier C."/>
            <person name="Libourel C."/>
            <person name="Otte J."/>
            <person name="Skaloud P."/>
            <person name="Haon M."/>
            <person name="Grisel S."/>
            <person name="Petersen M."/>
            <person name="Berrin J.G."/>
            <person name="Delaux P.M."/>
            <person name="Dal Grande F."/>
            <person name="Keller J."/>
        </authorList>
    </citation>
    <scope>NUCLEOTIDE SEQUENCE [LARGE SCALE GENOMIC DNA]</scope>
    <source>
        <strain evidence="2 3">SAG 2036</strain>
    </source>
</reference>
<protein>
    <recommendedName>
        <fullName evidence="1">Hemimethylated DNA-binding domain-containing protein</fullName>
    </recommendedName>
</protein>
<proteinExistence type="predicted"/>
<dbReference type="Proteomes" id="UP001465755">
    <property type="component" value="Unassembled WGS sequence"/>
</dbReference>
<name>A0AAW1PHS7_9CHLO</name>
<evidence type="ECO:0000259" key="1">
    <source>
        <dbReference type="SMART" id="SM00992"/>
    </source>
</evidence>
<dbReference type="PANTHER" id="PTHR48439">
    <property type="entry name" value="HEMIMETHYLATED DNA-BINDING DOMAIN-CONTAINING PROTEIN"/>
    <property type="match status" value="1"/>
</dbReference>
<dbReference type="PANTHER" id="PTHR48439:SF1">
    <property type="entry name" value="HEMIMETHYLATED DNA-BINDING DOMAIN-CONTAINING PROTEIN"/>
    <property type="match status" value="1"/>
</dbReference>
<keyword evidence="3" id="KW-1185">Reference proteome</keyword>
<gene>
    <name evidence="2" type="ORF">WJX73_001973</name>
</gene>
<dbReference type="SMART" id="SM00992">
    <property type="entry name" value="YccV-like"/>
    <property type="match status" value="1"/>
</dbReference>
<evidence type="ECO:0000313" key="3">
    <source>
        <dbReference type="Proteomes" id="UP001465755"/>
    </source>
</evidence>
<accession>A0AAW1PHS7</accession>
<dbReference type="InterPro" id="IPR053189">
    <property type="entry name" value="Clp_protease_adapter_ClpF"/>
</dbReference>
<dbReference type="Pfam" id="PF08755">
    <property type="entry name" value="YccV-like"/>
    <property type="match status" value="1"/>
</dbReference>
<comment type="caution">
    <text evidence="2">The sequence shown here is derived from an EMBL/GenBank/DDBJ whole genome shotgun (WGS) entry which is preliminary data.</text>
</comment>
<dbReference type="InterPro" id="IPR036623">
    <property type="entry name" value="Hemimethylated_DNA-bd_sf"/>
</dbReference>